<dbReference type="GO" id="GO:0006644">
    <property type="term" value="P:phospholipid metabolic process"/>
    <property type="evidence" value="ECO:0007669"/>
    <property type="project" value="InterPro"/>
</dbReference>
<feature type="disulfide bond" evidence="6">
    <location>
        <begin position="155"/>
        <end position="211"/>
    </location>
</feature>
<comment type="catalytic activity">
    <reaction evidence="8">
        <text>a 1,2-diacyl-sn-glycero-3-phosphocholine + H2O = a 1-acyl-sn-glycero-3-phosphocholine + a fatty acid + H(+)</text>
        <dbReference type="Rhea" id="RHEA:15801"/>
        <dbReference type="ChEBI" id="CHEBI:15377"/>
        <dbReference type="ChEBI" id="CHEBI:15378"/>
        <dbReference type="ChEBI" id="CHEBI:28868"/>
        <dbReference type="ChEBI" id="CHEBI:57643"/>
        <dbReference type="ChEBI" id="CHEBI:58168"/>
        <dbReference type="EC" id="3.1.1.4"/>
    </reaction>
</comment>
<dbReference type="Proteomes" id="UP000829291">
    <property type="component" value="Chromosome 4"/>
</dbReference>
<dbReference type="SUPFAM" id="SSF48619">
    <property type="entry name" value="Phospholipase A2, PLA2"/>
    <property type="match status" value="1"/>
</dbReference>
<reference evidence="12" key="1">
    <citation type="submission" date="2025-08" db="UniProtKB">
        <authorList>
            <consortium name="RefSeq"/>
        </authorList>
    </citation>
    <scope>IDENTIFICATION</scope>
    <source>
        <tissue evidence="12">Thorax and Abdomen</tissue>
    </source>
</reference>
<dbReference type="Gene3D" id="1.20.90.10">
    <property type="entry name" value="Phospholipase A2 domain"/>
    <property type="match status" value="1"/>
</dbReference>
<evidence type="ECO:0000256" key="8">
    <source>
        <dbReference type="RuleBase" id="RU361236"/>
    </source>
</evidence>
<gene>
    <name evidence="12" type="primary">LOC107225842</name>
</gene>
<keyword evidence="9" id="KW-0472">Membrane</keyword>
<dbReference type="GeneID" id="107225842"/>
<dbReference type="GO" id="GO:0016042">
    <property type="term" value="P:lipid catabolic process"/>
    <property type="evidence" value="ECO:0007669"/>
    <property type="project" value="InterPro"/>
</dbReference>
<sequence>MLVVSLLFIKMKILIAFGFIFIAGVDLYVPVNRANSRPPGFGPAGSSKSVSLGYGGDPWGTSSGATHAAKERHAGFSWQTQSAPASRSVLNTTEIEFNPEAENNSSQLGRSKRALWNLYNVLSCGTVCDPFDYVEYGCYCGFSGSGYPVDGIDRCCMYHDWCYEAADYWPWWAVYLVHYKWKCYRGYLPICDYKRGWGQSLCECDRELARCLGSYPCPTTQRRCPS</sequence>
<dbReference type="InterPro" id="IPR033112">
    <property type="entry name" value="PLA2_Asp_AS"/>
</dbReference>
<keyword evidence="8" id="KW-0378">Hydrolase</keyword>
<feature type="binding site" evidence="5">
    <location>
        <position position="160"/>
    </location>
    <ligand>
        <name>Ca(2+)</name>
        <dbReference type="ChEBI" id="CHEBI:29108"/>
    </ligand>
</feature>
<evidence type="ECO:0000313" key="12">
    <source>
        <dbReference type="RefSeq" id="XP_015521924.2"/>
    </source>
</evidence>
<evidence type="ECO:0000256" key="3">
    <source>
        <dbReference type="ARBA" id="ARBA00023157"/>
    </source>
</evidence>
<dbReference type="KEGG" id="nlo:107225842"/>
<dbReference type="PANTHER" id="PTHR11716:SF107">
    <property type="entry name" value="PHOSPHOLIPASE A2"/>
    <property type="match status" value="1"/>
</dbReference>
<feature type="disulfide bond" evidence="6">
    <location>
        <begin position="191"/>
        <end position="202"/>
    </location>
</feature>
<dbReference type="AlphaFoldDB" id="A0A6J0C6E6"/>
<keyword evidence="8" id="KW-0443">Lipid metabolism</keyword>
<dbReference type="InParanoid" id="A0A6J0C6E6"/>
<dbReference type="InterPro" id="IPR001211">
    <property type="entry name" value="PLA2"/>
</dbReference>
<organism evidence="12">
    <name type="scientific">Neodiprion lecontei</name>
    <name type="common">Redheaded pine sawfly</name>
    <dbReference type="NCBI Taxonomy" id="441921"/>
    <lineage>
        <taxon>Eukaryota</taxon>
        <taxon>Metazoa</taxon>
        <taxon>Ecdysozoa</taxon>
        <taxon>Arthropoda</taxon>
        <taxon>Hexapoda</taxon>
        <taxon>Insecta</taxon>
        <taxon>Pterygota</taxon>
        <taxon>Neoptera</taxon>
        <taxon>Endopterygota</taxon>
        <taxon>Hymenoptera</taxon>
        <taxon>Tenthredinoidea</taxon>
        <taxon>Diprionidae</taxon>
        <taxon>Diprioninae</taxon>
        <taxon>Neodiprion</taxon>
    </lineage>
</organism>
<dbReference type="GO" id="GO:0005576">
    <property type="term" value="C:extracellular region"/>
    <property type="evidence" value="ECO:0007669"/>
    <property type="project" value="UniProtKB-SubCell"/>
</dbReference>
<keyword evidence="9" id="KW-0812">Transmembrane</keyword>
<evidence type="ECO:0000256" key="7">
    <source>
        <dbReference type="RuleBase" id="RU003654"/>
    </source>
</evidence>
<evidence type="ECO:0000256" key="1">
    <source>
        <dbReference type="ARBA" id="ARBA00004613"/>
    </source>
</evidence>
<feature type="disulfide bond" evidence="6">
    <location>
        <begin position="140"/>
        <end position="156"/>
    </location>
</feature>
<dbReference type="InterPro" id="IPR016090">
    <property type="entry name" value="PLA2-like_dom"/>
</dbReference>
<feature type="binding site" evidence="5">
    <location>
        <position position="139"/>
    </location>
    <ligand>
        <name>Ca(2+)</name>
        <dbReference type="ChEBI" id="CHEBI:29108"/>
    </ligand>
</feature>
<keyword evidence="5" id="KW-0479">Metal-binding</keyword>
<dbReference type="PRINTS" id="PR00389">
    <property type="entry name" value="PHPHLIPASEA2"/>
</dbReference>
<protein>
    <recommendedName>
        <fullName evidence="8">Phospholipase A2</fullName>
        <ecNumber evidence="8">3.1.1.4</ecNumber>
    </recommendedName>
</protein>
<dbReference type="SMART" id="SM00085">
    <property type="entry name" value="PA2c"/>
    <property type="match status" value="1"/>
</dbReference>
<evidence type="ECO:0000256" key="2">
    <source>
        <dbReference type="ARBA" id="ARBA00022525"/>
    </source>
</evidence>
<feature type="active site" evidence="4">
    <location>
        <position position="159"/>
    </location>
</feature>
<evidence type="ECO:0000256" key="9">
    <source>
        <dbReference type="SAM" id="Phobius"/>
    </source>
</evidence>
<keyword evidence="5 8" id="KW-0106">Calcium</keyword>
<feature type="active site" evidence="4">
    <location>
        <position position="205"/>
    </location>
</feature>
<comment type="subcellular location">
    <subcellularLocation>
        <location evidence="1 8">Secreted</location>
    </subcellularLocation>
</comment>
<evidence type="ECO:0000256" key="4">
    <source>
        <dbReference type="PIRSR" id="PIRSR601211-1"/>
    </source>
</evidence>
<dbReference type="OrthoDB" id="5841574at2759"/>
<name>A0A6J0C6E6_NEOLC</name>
<feature type="binding site" evidence="5">
    <location>
        <position position="141"/>
    </location>
    <ligand>
        <name>Ca(2+)</name>
        <dbReference type="ChEBI" id="CHEBI:29108"/>
    </ligand>
</feature>
<dbReference type="InterPro" id="IPR033113">
    <property type="entry name" value="PLA2_histidine"/>
</dbReference>
<dbReference type="PROSITE" id="PS00119">
    <property type="entry name" value="PA2_ASP"/>
    <property type="match status" value="1"/>
</dbReference>
<keyword evidence="3 6" id="KW-1015">Disulfide bond</keyword>
<dbReference type="RefSeq" id="XP_015521924.2">
    <property type="nucleotide sequence ID" value="XM_015666438.2"/>
</dbReference>
<comment type="cofactor">
    <cofactor evidence="5">
        <name>Ca(2+)</name>
        <dbReference type="ChEBI" id="CHEBI:29108"/>
    </cofactor>
    <text evidence="5">Binds 1 Ca(2+) ion per subunit.</text>
</comment>
<dbReference type="Pfam" id="PF00068">
    <property type="entry name" value="Phospholip_A2_1"/>
    <property type="match status" value="1"/>
</dbReference>
<dbReference type="GO" id="GO:0050482">
    <property type="term" value="P:arachidonate secretion"/>
    <property type="evidence" value="ECO:0007669"/>
    <property type="project" value="InterPro"/>
</dbReference>
<evidence type="ECO:0000256" key="6">
    <source>
        <dbReference type="PIRSR" id="PIRSR601211-3"/>
    </source>
</evidence>
<comment type="similarity">
    <text evidence="7">Belongs to the phospholipase A2 family.</text>
</comment>
<dbReference type="PROSITE" id="PS00118">
    <property type="entry name" value="PA2_HIS"/>
    <property type="match status" value="1"/>
</dbReference>
<accession>A0A6J0C6E6</accession>
<dbReference type="CDD" id="cd00125">
    <property type="entry name" value="PLA2c"/>
    <property type="match status" value="1"/>
</dbReference>
<dbReference type="GO" id="GO:0004623">
    <property type="term" value="F:phospholipase A2 activity"/>
    <property type="evidence" value="ECO:0007669"/>
    <property type="project" value="UniProtKB-EC"/>
</dbReference>
<dbReference type="GO" id="GO:0005509">
    <property type="term" value="F:calcium ion binding"/>
    <property type="evidence" value="ECO:0007669"/>
    <property type="project" value="InterPro"/>
</dbReference>
<evidence type="ECO:0000259" key="10">
    <source>
        <dbReference type="SMART" id="SM00085"/>
    </source>
</evidence>
<feature type="disulfide bond" evidence="6">
    <location>
        <begin position="162"/>
        <end position="204"/>
    </location>
</feature>
<feature type="domain" description="Phospholipase A2-like central" evidence="10">
    <location>
        <begin position="114"/>
        <end position="225"/>
    </location>
</feature>
<dbReference type="EC" id="3.1.1.4" evidence="8"/>
<evidence type="ECO:0000256" key="5">
    <source>
        <dbReference type="PIRSR" id="PIRSR601211-2"/>
    </source>
</evidence>
<feature type="transmembrane region" description="Helical" evidence="9">
    <location>
        <begin position="6"/>
        <end position="29"/>
    </location>
</feature>
<dbReference type="InterPro" id="IPR036444">
    <property type="entry name" value="PLipase_A2_dom_sf"/>
</dbReference>
<proteinExistence type="inferred from homology"/>
<keyword evidence="11" id="KW-1185">Reference proteome</keyword>
<keyword evidence="9" id="KW-1133">Transmembrane helix</keyword>
<keyword evidence="2 8" id="KW-0964">Secreted</keyword>
<dbReference type="PANTHER" id="PTHR11716">
    <property type="entry name" value="PHOSPHOLIPASE A2 FAMILY MEMBER"/>
    <property type="match status" value="1"/>
</dbReference>
<evidence type="ECO:0000313" key="11">
    <source>
        <dbReference type="Proteomes" id="UP000829291"/>
    </source>
</evidence>